<organism evidence="1 2">
    <name type="scientific">Zalaria obscura</name>
    <dbReference type="NCBI Taxonomy" id="2024903"/>
    <lineage>
        <taxon>Eukaryota</taxon>
        <taxon>Fungi</taxon>
        <taxon>Dikarya</taxon>
        <taxon>Ascomycota</taxon>
        <taxon>Pezizomycotina</taxon>
        <taxon>Dothideomycetes</taxon>
        <taxon>Dothideomycetidae</taxon>
        <taxon>Dothideales</taxon>
        <taxon>Zalariaceae</taxon>
        <taxon>Zalaria</taxon>
    </lineage>
</organism>
<proteinExistence type="predicted"/>
<dbReference type="Proteomes" id="UP001320706">
    <property type="component" value="Unassembled WGS sequence"/>
</dbReference>
<evidence type="ECO:0000313" key="1">
    <source>
        <dbReference type="EMBL" id="KAK8205306.1"/>
    </source>
</evidence>
<name>A0ACC3SA61_9PEZI</name>
<evidence type="ECO:0000313" key="2">
    <source>
        <dbReference type="Proteomes" id="UP001320706"/>
    </source>
</evidence>
<keyword evidence="2" id="KW-1185">Reference proteome</keyword>
<protein>
    <submittedName>
        <fullName evidence="1">Uncharacterized protein</fullName>
    </submittedName>
</protein>
<gene>
    <name evidence="1" type="ORF">M8818_005019</name>
</gene>
<reference evidence="1" key="1">
    <citation type="submission" date="2024-02" db="EMBL/GenBank/DDBJ databases">
        <title>Metagenome Assembled Genome of Zalaria obscura JY119.</title>
        <authorList>
            <person name="Vighnesh L."/>
            <person name="Jagadeeshwari U."/>
            <person name="Venkata Ramana C."/>
            <person name="Sasikala C."/>
        </authorList>
    </citation>
    <scope>NUCLEOTIDE SEQUENCE</scope>
    <source>
        <strain evidence="1">JY119</strain>
    </source>
</reference>
<sequence length="580" mass="64755">METNSTLRSPYAAISNLSQSSWPVWIPGWPAVILTIVAVSLSTRLLSGLFGHSKPAADGSKTVPLIPYWFPIIGHLPNMGFDADGFLEKFRARHRGGVFQLNLGGTTHNMIFGPSLAGSLMNQKSSIADSEHLQKHFTVVIFGFPAKEMPAYNAANDELQSFYKYLTSEPSLGRMVSMTVNGLKRNVGSLVGFVSSPVDQTLWERNSNVKVIDTPGGQVVEASLNPLVRNFIAATANPSLTGTDFVNNFPEFWDDLWTFDKAFMLFVTGMPRWVPIPKLTRAHIARRRLINYMASMHVAAEKKHNGEDPGSEWSDLDNMSDLFKARAEAYRKYGYSIEARAASDVAIVWAMNANANPAVFWMLNHIYADKELLEALRTEIAPYVKVVQPKQEFPVPEHPRLESIDEEGLATKCPLLKSCYVETLRVDTAPWSFKTMRQDLVLSGRDKGAEKYLLKKGSFAHIPHALHQTDPLYFDSPEVWRPDRHIKYEADEKSGDKKATVDLGTLRPYGGGATMCKGRQFAVKEILIFSAAIISLWDMNMAGGGPWKMPRHVKASGTYSTADDTRVWIKRRVLPQTKVS</sequence>
<comment type="caution">
    <text evidence="1">The sequence shown here is derived from an EMBL/GenBank/DDBJ whole genome shotgun (WGS) entry which is preliminary data.</text>
</comment>
<accession>A0ACC3SA61</accession>
<dbReference type="EMBL" id="JAMKPW020000025">
    <property type="protein sequence ID" value="KAK8205306.1"/>
    <property type="molecule type" value="Genomic_DNA"/>
</dbReference>